<evidence type="ECO:0000313" key="7">
    <source>
        <dbReference type="EMBL" id="CAH2075066.1"/>
    </source>
</evidence>
<dbReference type="EMBL" id="OW152820">
    <property type="protein sequence ID" value="CAH2075066.1"/>
    <property type="molecule type" value="Genomic_DNA"/>
</dbReference>
<name>A0ABN8J6L3_9NEOP</name>
<keyword evidence="2" id="KW-0677">Repeat</keyword>
<dbReference type="Pfam" id="PF00096">
    <property type="entry name" value="zf-C2H2"/>
    <property type="match status" value="1"/>
</dbReference>
<dbReference type="InterPro" id="IPR013087">
    <property type="entry name" value="Znf_C2H2_type"/>
</dbReference>
<accession>A0ABN8J6L3</accession>
<evidence type="ECO:0000256" key="3">
    <source>
        <dbReference type="ARBA" id="ARBA00022771"/>
    </source>
</evidence>
<dbReference type="SMART" id="SM00355">
    <property type="entry name" value="ZnF_C2H2"/>
    <property type="match status" value="2"/>
</dbReference>
<keyword evidence="3 5" id="KW-0863">Zinc-finger</keyword>
<keyword evidence="1" id="KW-0479">Metal-binding</keyword>
<evidence type="ECO:0000259" key="6">
    <source>
        <dbReference type="PROSITE" id="PS50157"/>
    </source>
</evidence>
<feature type="domain" description="C2H2-type" evidence="6">
    <location>
        <begin position="112"/>
        <end position="141"/>
    </location>
</feature>
<feature type="domain" description="C2H2-type" evidence="6">
    <location>
        <begin position="142"/>
        <end position="171"/>
    </location>
</feature>
<dbReference type="Proteomes" id="UP000837857">
    <property type="component" value="Chromosome 8"/>
</dbReference>
<evidence type="ECO:0000256" key="4">
    <source>
        <dbReference type="ARBA" id="ARBA00022833"/>
    </source>
</evidence>
<dbReference type="InterPro" id="IPR036236">
    <property type="entry name" value="Znf_C2H2_sf"/>
</dbReference>
<keyword evidence="4" id="KW-0862">Zinc</keyword>
<keyword evidence="8" id="KW-1185">Reference proteome</keyword>
<dbReference type="Gene3D" id="3.30.160.60">
    <property type="entry name" value="Classic Zinc Finger"/>
    <property type="match status" value="2"/>
</dbReference>
<dbReference type="SUPFAM" id="SSF57667">
    <property type="entry name" value="beta-beta-alpha zinc fingers"/>
    <property type="match status" value="1"/>
</dbReference>
<evidence type="ECO:0000256" key="1">
    <source>
        <dbReference type="ARBA" id="ARBA00022723"/>
    </source>
</evidence>
<evidence type="ECO:0000313" key="8">
    <source>
        <dbReference type="Proteomes" id="UP000837857"/>
    </source>
</evidence>
<feature type="non-terminal residue" evidence="7">
    <location>
        <position position="1"/>
    </location>
</feature>
<dbReference type="PANTHER" id="PTHR14003">
    <property type="entry name" value="TRANSCRIPTIONAL REPRESSOR PROTEIN YY"/>
    <property type="match status" value="1"/>
</dbReference>
<gene>
    <name evidence="7" type="ORF">IPOD504_LOCUS16470</name>
</gene>
<dbReference type="PANTHER" id="PTHR14003:SF19">
    <property type="entry name" value="YY2 TRANSCRIPTION FACTOR"/>
    <property type="match status" value="1"/>
</dbReference>
<sequence length="188" mass="21396">MAAWLPDSGSANNLLRCNNILEEDFSLSVNLKDAYQVFDTNFTDFQVPEHVKTEAESVISSENKTYLADSQDNRKLELHNEQASDMQKSKVELPQANMDKAKRKVEDSGARYKCEYDGCERTYSTVGNLRTHMKTHKGDYRFVCPVENCSKAFLTSYSLKIHVRAHTKAKPFACSSANCNKAFNTLYR</sequence>
<dbReference type="PROSITE" id="PS00028">
    <property type="entry name" value="ZINC_FINGER_C2H2_1"/>
    <property type="match status" value="2"/>
</dbReference>
<protein>
    <recommendedName>
        <fullName evidence="6">C2H2-type domain-containing protein</fullName>
    </recommendedName>
</protein>
<evidence type="ECO:0000256" key="5">
    <source>
        <dbReference type="PROSITE-ProRule" id="PRU00042"/>
    </source>
</evidence>
<dbReference type="PROSITE" id="PS50157">
    <property type="entry name" value="ZINC_FINGER_C2H2_2"/>
    <property type="match status" value="2"/>
</dbReference>
<reference evidence="7" key="1">
    <citation type="submission" date="2022-03" db="EMBL/GenBank/DDBJ databases">
        <authorList>
            <person name="Martin H S."/>
        </authorList>
    </citation>
    <scope>NUCLEOTIDE SEQUENCE</scope>
</reference>
<evidence type="ECO:0000256" key="2">
    <source>
        <dbReference type="ARBA" id="ARBA00022737"/>
    </source>
</evidence>
<organism evidence="7 8">
    <name type="scientific">Iphiclides podalirius</name>
    <name type="common">scarce swallowtail</name>
    <dbReference type="NCBI Taxonomy" id="110791"/>
    <lineage>
        <taxon>Eukaryota</taxon>
        <taxon>Metazoa</taxon>
        <taxon>Ecdysozoa</taxon>
        <taxon>Arthropoda</taxon>
        <taxon>Hexapoda</taxon>
        <taxon>Insecta</taxon>
        <taxon>Pterygota</taxon>
        <taxon>Neoptera</taxon>
        <taxon>Endopterygota</taxon>
        <taxon>Lepidoptera</taxon>
        <taxon>Glossata</taxon>
        <taxon>Ditrysia</taxon>
        <taxon>Papilionoidea</taxon>
        <taxon>Papilionidae</taxon>
        <taxon>Papilioninae</taxon>
        <taxon>Iphiclides</taxon>
    </lineage>
</organism>
<proteinExistence type="predicted"/>